<dbReference type="SUPFAM" id="SSF102588">
    <property type="entry name" value="LmbE-like"/>
    <property type="match status" value="1"/>
</dbReference>
<dbReference type="Pfam" id="PF02585">
    <property type="entry name" value="PIG-L"/>
    <property type="match status" value="1"/>
</dbReference>
<dbReference type="GO" id="GO:0016811">
    <property type="term" value="F:hydrolase activity, acting on carbon-nitrogen (but not peptide) bonds, in linear amides"/>
    <property type="evidence" value="ECO:0007669"/>
    <property type="project" value="TreeGrafter"/>
</dbReference>
<dbReference type="Gene3D" id="3.40.50.10320">
    <property type="entry name" value="LmbE-like"/>
    <property type="match status" value="1"/>
</dbReference>
<dbReference type="InterPro" id="IPR024078">
    <property type="entry name" value="LmbE-like_dom_sf"/>
</dbReference>
<protein>
    <submittedName>
        <fullName evidence="2">LmbE family N-acetylglucosaminyl deacetylase</fullName>
    </submittedName>
</protein>
<dbReference type="PANTHER" id="PTHR12993">
    <property type="entry name" value="N-ACETYLGLUCOSAMINYL-PHOSPHATIDYLINOSITOL DE-N-ACETYLASE-RELATED"/>
    <property type="match status" value="1"/>
</dbReference>
<dbReference type="EMBL" id="RBKU01000001">
    <property type="protein sequence ID" value="RKR80415.1"/>
    <property type="molecule type" value="Genomic_DNA"/>
</dbReference>
<keyword evidence="3" id="KW-1185">Reference proteome</keyword>
<feature type="signal peptide" evidence="1">
    <location>
        <begin position="1"/>
        <end position="21"/>
    </location>
</feature>
<comment type="caution">
    <text evidence="2">The sequence shown here is derived from an EMBL/GenBank/DDBJ whole genome shotgun (WGS) entry which is preliminary data.</text>
</comment>
<dbReference type="OrthoDB" id="937663at2"/>
<evidence type="ECO:0000313" key="2">
    <source>
        <dbReference type="EMBL" id="RKR80415.1"/>
    </source>
</evidence>
<gene>
    <name evidence="2" type="ORF">BDD43_0521</name>
</gene>
<organism evidence="2 3">
    <name type="scientific">Mucilaginibacter gracilis</name>
    <dbReference type="NCBI Taxonomy" id="423350"/>
    <lineage>
        <taxon>Bacteria</taxon>
        <taxon>Pseudomonadati</taxon>
        <taxon>Bacteroidota</taxon>
        <taxon>Sphingobacteriia</taxon>
        <taxon>Sphingobacteriales</taxon>
        <taxon>Sphingobacteriaceae</taxon>
        <taxon>Mucilaginibacter</taxon>
    </lineage>
</organism>
<reference evidence="2 3" key="1">
    <citation type="submission" date="2018-10" db="EMBL/GenBank/DDBJ databases">
        <title>Genomic Encyclopedia of Archaeal and Bacterial Type Strains, Phase II (KMG-II): from individual species to whole genera.</title>
        <authorList>
            <person name="Goeker M."/>
        </authorList>
    </citation>
    <scope>NUCLEOTIDE SEQUENCE [LARGE SCALE GENOMIC DNA]</scope>
    <source>
        <strain evidence="2 3">DSM 18602</strain>
    </source>
</reference>
<evidence type="ECO:0000313" key="3">
    <source>
        <dbReference type="Proteomes" id="UP000268007"/>
    </source>
</evidence>
<accession>A0A495IUJ1</accession>
<feature type="chain" id="PRO_5019715321" evidence="1">
    <location>
        <begin position="22"/>
        <end position="296"/>
    </location>
</feature>
<dbReference type="RefSeq" id="WP_121196199.1">
    <property type="nucleotide sequence ID" value="NZ_RBKU01000001.1"/>
</dbReference>
<evidence type="ECO:0000256" key="1">
    <source>
        <dbReference type="SAM" id="SignalP"/>
    </source>
</evidence>
<keyword evidence="1" id="KW-0732">Signal</keyword>
<sequence>MLRYYLFCYLFCAALAVQASAQHKTGAPRILVVMAHPDDESILSVTLYKIAREQHGTVDLFIITNGEAGYKYSVLAEQYYGVPLTVEKVGRELLPGIRKKELRNAGHILGVSGYYYQDQPDSHYGLSEKEPLDTSWNTNVVSQRLNELLKKNSYDFVFCILPEPDTHGQHKAASILALKAITSLPAGNRPVILGARTRNKTDTVCHFQQYSDYKDTKADLRVFQVDRTATLGFKNRLNYKVIANWEIAEHKSQGATQMTMNEGDLEEFWYFTLNGEAGLAKTSQLFNSLKRTPEVN</sequence>
<dbReference type="InterPro" id="IPR003737">
    <property type="entry name" value="GlcNAc_PI_deacetylase-related"/>
</dbReference>
<dbReference type="AlphaFoldDB" id="A0A495IUJ1"/>
<dbReference type="Proteomes" id="UP000268007">
    <property type="component" value="Unassembled WGS sequence"/>
</dbReference>
<dbReference type="PANTHER" id="PTHR12993:SF11">
    <property type="entry name" value="N-ACETYLGLUCOSAMINYL-PHOSPHATIDYLINOSITOL DE-N-ACETYLASE"/>
    <property type="match status" value="1"/>
</dbReference>
<proteinExistence type="predicted"/>
<name>A0A495IUJ1_9SPHI</name>